<feature type="region of interest" description="Disordered" evidence="1">
    <location>
        <begin position="156"/>
        <end position="179"/>
    </location>
</feature>
<dbReference type="STRING" id="314230.DSM3645_11072"/>
<feature type="domain" description="DUF1559" evidence="2">
    <location>
        <begin position="22"/>
        <end position="338"/>
    </location>
</feature>
<evidence type="ECO:0000313" key="4">
    <source>
        <dbReference type="Proteomes" id="UP000004358"/>
    </source>
</evidence>
<dbReference type="AlphaFoldDB" id="A3ZSV7"/>
<dbReference type="Gene3D" id="3.30.700.10">
    <property type="entry name" value="Glycoprotein, Type 4 Pilin"/>
    <property type="match status" value="1"/>
</dbReference>
<dbReference type="InterPro" id="IPR045584">
    <property type="entry name" value="Pilin-like"/>
</dbReference>
<dbReference type="Proteomes" id="UP000004358">
    <property type="component" value="Unassembled WGS sequence"/>
</dbReference>
<comment type="caution">
    <text evidence="3">The sequence shown here is derived from an EMBL/GenBank/DDBJ whole genome shotgun (WGS) entry which is preliminary data.</text>
</comment>
<name>A3ZSV7_9BACT</name>
<dbReference type="Pfam" id="PF07596">
    <property type="entry name" value="SBP_bac_10"/>
    <property type="match status" value="1"/>
</dbReference>
<proteinExistence type="predicted"/>
<dbReference type="PANTHER" id="PTHR30093:SF2">
    <property type="entry name" value="TYPE II SECRETION SYSTEM PROTEIN H"/>
    <property type="match status" value="1"/>
</dbReference>
<dbReference type="InterPro" id="IPR011453">
    <property type="entry name" value="DUF1559"/>
</dbReference>
<dbReference type="eggNOG" id="COG2165">
    <property type="taxonomic scope" value="Bacteria"/>
</dbReference>
<dbReference type="SUPFAM" id="SSF54523">
    <property type="entry name" value="Pili subunits"/>
    <property type="match status" value="1"/>
</dbReference>
<evidence type="ECO:0000256" key="1">
    <source>
        <dbReference type="SAM" id="MobiDB-lite"/>
    </source>
</evidence>
<dbReference type="PANTHER" id="PTHR30093">
    <property type="entry name" value="GENERAL SECRETION PATHWAY PROTEIN G"/>
    <property type="match status" value="1"/>
</dbReference>
<organism evidence="3 4">
    <name type="scientific">Blastopirellula marina DSM 3645</name>
    <dbReference type="NCBI Taxonomy" id="314230"/>
    <lineage>
        <taxon>Bacteria</taxon>
        <taxon>Pseudomonadati</taxon>
        <taxon>Planctomycetota</taxon>
        <taxon>Planctomycetia</taxon>
        <taxon>Pirellulales</taxon>
        <taxon>Pirellulaceae</taxon>
        <taxon>Blastopirellula</taxon>
    </lineage>
</organism>
<evidence type="ECO:0000313" key="3">
    <source>
        <dbReference type="EMBL" id="EAQ80382.1"/>
    </source>
</evidence>
<evidence type="ECO:0000259" key="2">
    <source>
        <dbReference type="Pfam" id="PF07596"/>
    </source>
</evidence>
<dbReference type="HOGENOM" id="CLU_041661_0_0_0"/>
<dbReference type="EMBL" id="AANZ01000009">
    <property type="protein sequence ID" value="EAQ80382.1"/>
    <property type="molecule type" value="Genomic_DNA"/>
</dbReference>
<accession>A3ZSV7</accession>
<protein>
    <recommendedName>
        <fullName evidence="2">DUF1559 domain-containing protein</fullName>
    </recommendedName>
</protein>
<gene>
    <name evidence="3" type="ORF">DSM3645_11072</name>
</gene>
<dbReference type="NCBIfam" id="TIGR04294">
    <property type="entry name" value="pre_pil_HX9DG"/>
    <property type="match status" value="1"/>
</dbReference>
<sequence length="356" mass="38216">MELLVVIAIIGVLIALLLPAVQQAREAARRMQCSNNLKQLTLAFHSYHDIWQATPLHMHRAGHDYGGNGNAGNLSWYYGILPNVEETAAYDYLPAQSTGAGSSWTGIVNGDTALGEIARVKMETFLCPSESETNVRVPGVANFNYVANAGPSRLLTIPGQGTTSRSRGIISHSRMSDTGPSIGNCSGEWLAGSNHTVGFRDITDGLSNTAAISESLVNDGLGIHADIRRNLCYTGSKMIQTPGASIRDVVTDGLSNPISYSSWSWNKGSSWIYTSSFEKHLFHPVMPPNTISIPGYNTDWFRCSEADGAVTASSEHPGGVQMSMIDGSARFVSDTIDIEIWWALGTASGGDLVGKF</sequence>
<reference evidence="3 4" key="1">
    <citation type="submission" date="2006-02" db="EMBL/GenBank/DDBJ databases">
        <authorList>
            <person name="Amann R."/>
            <person name="Ferriera S."/>
            <person name="Johnson J."/>
            <person name="Kravitz S."/>
            <person name="Halpern A."/>
            <person name="Remington K."/>
            <person name="Beeson K."/>
            <person name="Tran B."/>
            <person name="Rogers Y.-H."/>
            <person name="Friedman R."/>
            <person name="Venter J.C."/>
        </authorList>
    </citation>
    <scope>NUCLEOTIDE SEQUENCE [LARGE SCALE GENOMIC DNA]</scope>
    <source>
        <strain evidence="3 4">DSM 3645</strain>
    </source>
</reference>
<dbReference type="InterPro" id="IPR027558">
    <property type="entry name" value="Pre_pil_HX9DG_C"/>
</dbReference>